<dbReference type="RefSeq" id="WP_013627918.1">
    <property type="nucleotide sequence ID" value="NC_015174.1"/>
</dbReference>
<dbReference type="Proteomes" id="UP000006860">
    <property type="component" value="Chromosome"/>
</dbReference>
<dbReference type="AlphaFoldDB" id="F0SSB9"/>
<gene>
    <name evidence="1" type="ordered locus">Plabr_1579</name>
</gene>
<name>F0SSB9_RUBBR</name>
<organism evidence="1 2">
    <name type="scientific">Rubinisphaera brasiliensis (strain ATCC 49424 / DSM 5305 / JCM 21570 / IAM 15109 / NBRC 103401 / IFAM 1448)</name>
    <name type="common">Planctomyces brasiliensis</name>
    <dbReference type="NCBI Taxonomy" id="756272"/>
    <lineage>
        <taxon>Bacteria</taxon>
        <taxon>Pseudomonadati</taxon>
        <taxon>Planctomycetota</taxon>
        <taxon>Planctomycetia</taxon>
        <taxon>Planctomycetales</taxon>
        <taxon>Planctomycetaceae</taxon>
        <taxon>Rubinisphaera</taxon>
    </lineage>
</organism>
<dbReference type="KEGG" id="pbs:Plabr_1579"/>
<protein>
    <submittedName>
        <fullName evidence="1">Uncharacterized protein</fullName>
    </submittedName>
</protein>
<evidence type="ECO:0000313" key="2">
    <source>
        <dbReference type="Proteomes" id="UP000006860"/>
    </source>
</evidence>
<proteinExistence type="predicted"/>
<reference evidence="2" key="1">
    <citation type="submission" date="2011-02" db="EMBL/GenBank/DDBJ databases">
        <title>The complete genome of Planctomyces brasiliensis DSM 5305.</title>
        <authorList>
            <person name="Lucas S."/>
            <person name="Copeland A."/>
            <person name="Lapidus A."/>
            <person name="Bruce D."/>
            <person name="Goodwin L."/>
            <person name="Pitluck S."/>
            <person name="Kyrpides N."/>
            <person name="Mavromatis K."/>
            <person name="Pagani I."/>
            <person name="Ivanova N."/>
            <person name="Ovchinnikova G."/>
            <person name="Lu M."/>
            <person name="Detter J.C."/>
            <person name="Han C."/>
            <person name="Land M."/>
            <person name="Hauser L."/>
            <person name="Markowitz V."/>
            <person name="Cheng J.-F."/>
            <person name="Hugenholtz P."/>
            <person name="Woyke T."/>
            <person name="Wu D."/>
            <person name="Tindall B."/>
            <person name="Pomrenke H.G."/>
            <person name="Brambilla E."/>
            <person name="Klenk H.-P."/>
            <person name="Eisen J.A."/>
        </authorList>
    </citation>
    <scope>NUCLEOTIDE SEQUENCE [LARGE SCALE GENOMIC DNA]</scope>
    <source>
        <strain evidence="2">ATCC 49424 / DSM 5305 / JCM 21570 / NBRC 103401 / IFAM 1448</strain>
    </source>
</reference>
<keyword evidence="2" id="KW-1185">Reference proteome</keyword>
<evidence type="ECO:0000313" key="1">
    <source>
        <dbReference type="EMBL" id="ADY59190.1"/>
    </source>
</evidence>
<sequence length="281" mass="32659">MHSREEYVEQAYFFRVYRERLDDNLPAQEILQGVAQEILSTTRLPYALEFLSSEMMMHGRVSGGMKRLNHYFSAFQTFLMEQAERDKARFDARIALQLLEKEAEYLGGENPTPQGLFLYQFETLSRHRLGYQEGLKAIASVPMFGPEWIEWIGKIRQALGAVEFTEMIYARSEFRVEEVRKRTGDEDYAPSYPVLFGLQEGRIAKANHGRDPLYMFSALQRHLGYPKVPRPKPPREHRLDPVLELRLQQLEGRLKLLEAETSGKFDISEFYVDPKQGEAEG</sequence>
<dbReference type="OrthoDB" id="251009at2"/>
<dbReference type="STRING" id="756272.Plabr_1579"/>
<dbReference type="EMBL" id="CP002546">
    <property type="protein sequence ID" value="ADY59190.1"/>
    <property type="molecule type" value="Genomic_DNA"/>
</dbReference>
<dbReference type="eggNOG" id="ENOG502ZF9P">
    <property type="taxonomic scope" value="Bacteria"/>
</dbReference>
<dbReference type="HOGENOM" id="CLU_899718_0_0_0"/>
<accession>F0SSB9</accession>